<accession>A0A5M3T418</accession>
<evidence type="ECO:0000313" key="1">
    <source>
        <dbReference type="EMBL" id="GCE93352.1"/>
    </source>
</evidence>
<evidence type="ECO:0000313" key="2">
    <source>
        <dbReference type="Proteomes" id="UP000326169"/>
    </source>
</evidence>
<reference evidence="1 2" key="1">
    <citation type="journal article" date="2019" name="J Genomics">
        <title>The Draft Genome of a Hydrogen-producing Cyanobacterium, Arthrospira platensis NIES-46.</title>
        <authorList>
            <person name="Suzuki S."/>
            <person name="Yamaguchi H."/>
            <person name="Kawachi M."/>
        </authorList>
    </citation>
    <scope>NUCLEOTIDE SEQUENCE [LARGE SCALE GENOMIC DNA]</scope>
    <source>
        <strain evidence="1 2">NIES-46</strain>
    </source>
</reference>
<sequence length="68" mass="7749">MVTYRGALTTPVRTFGSFPNLRCFSVERVKYSQEGWLFVCQLSAAPRLLRQPAQLNTAMAGVSRREKR</sequence>
<dbReference type="Proteomes" id="UP000326169">
    <property type="component" value="Unassembled WGS sequence"/>
</dbReference>
<protein>
    <submittedName>
        <fullName evidence="1">Uncharacterized protein</fullName>
    </submittedName>
</protein>
<keyword evidence="2" id="KW-1185">Reference proteome</keyword>
<dbReference type="EMBL" id="BIMW01000072">
    <property type="protein sequence ID" value="GCE93352.1"/>
    <property type="molecule type" value="Genomic_DNA"/>
</dbReference>
<comment type="caution">
    <text evidence="1">The sequence shown here is derived from an EMBL/GenBank/DDBJ whole genome shotgun (WGS) entry which is preliminary data.</text>
</comment>
<name>A0A5M3T418_LIMPL</name>
<gene>
    <name evidence="1" type="ORF">NIES46_14020</name>
</gene>
<organism evidence="1 2">
    <name type="scientific">Limnospira platensis NIES-46</name>
    <dbReference type="NCBI Taxonomy" id="1236695"/>
    <lineage>
        <taxon>Bacteria</taxon>
        <taxon>Bacillati</taxon>
        <taxon>Cyanobacteriota</taxon>
        <taxon>Cyanophyceae</taxon>
        <taxon>Oscillatoriophycideae</taxon>
        <taxon>Oscillatoriales</taxon>
        <taxon>Sirenicapillariaceae</taxon>
        <taxon>Limnospira</taxon>
    </lineage>
</organism>
<proteinExistence type="predicted"/>